<dbReference type="AlphaFoldDB" id="A0A9D2D0I6"/>
<dbReference type="Pfam" id="PF09551">
    <property type="entry name" value="Spore_II_R"/>
    <property type="match status" value="1"/>
</dbReference>
<name>A0A9D2D0I6_9FIRM</name>
<dbReference type="NCBIfam" id="TIGR02837">
    <property type="entry name" value="spore_II_R"/>
    <property type="match status" value="1"/>
</dbReference>
<dbReference type="EMBL" id="DXCH01000004">
    <property type="protein sequence ID" value="HIZ06323.1"/>
    <property type="molecule type" value="Genomic_DNA"/>
</dbReference>
<dbReference type="InterPro" id="IPR014202">
    <property type="entry name" value="Spore_II_R"/>
</dbReference>
<reference evidence="1" key="2">
    <citation type="submission" date="2021-04" db="EMBL/GenBank/DDBJ databases">
        <authorList>
            <person name="Gilroy R."/>
        </authorList>
    </citation>
    <scope>NUCLEOTIDE SEQUENCE</scope>
    <source>
        <strain evidence="1">CHK192-9172</strain>
    </source>
</reference>
<evidence type="ECO:0000313" key="1">
    <source>
        <dbReference type="EMBL" id="HIZ06323.1"/>
    </source>
</evidence>
<gene>
    <name evidence="1" type="primary">spoIIR</name>
    <name evidence="1" type="ORF">IAA08_00125</name>
</gene>
<sequence>MKKCGFKRIAAGLSGCFRDKKFRRILLGAVLAAVFSITASQVLYAGQIQRQIAGKVIRFHVLANSDTAEDQQLKLQVRDAVGEMMQEKLKNTDSMTECRQIIQDNLDEIRRCAENVIREKGYAYEVEAGLEQSRFPRKAYGRAVLPAGEYEALEITIGSGEGHNWWCVMYPNLCFSGSMYRIDNDTNGEKLEQVLSPEEYKVVMESKDYKIRFRFLKFLDHLIERR</sequence>
<accession>A0A9D2D0I6</accession>
<evidence type="ECO:0000313" key="2">
    <source>
        <dbReference type="Proteomes" id="UP000824024"/>
    </source>
</evidence>
<reference evidence="1" key="1">
    <citation type="journal article" date="2021" name="PeerJ">
        <title>Extensive microbial diversity within the chicken gut microbiome revealed by metagenomics and culture.</title>
        <authorList>
            <person name="Gilroy R."/>
            <person name="Ravi A."/>
            <person name="Getino M."/>
            <person name="Pursley I."/>
            <person name="Horton D.L."/>
            <person name="Alikhan N.F."/>
            <person name="Baker D."/>
            <person name="Gharbi K."/>
            <person name="Hall N."/>
            <person name="Watson M."/>
            <person name="Adriaenssens E.M."/>
            <person name="Foster-Nyarko E."/>
            <person name="Jarju S."/>
            <person name="Secka A."/>
            <person name="Antonio M."/>
            <person name="Oren A."/>
            <person name="Chaudhuri R.R."/>
            <person name="La Ragione R."/>
            <person name="Hildebrand F."/>
            <person name="Pallen M.J."/>
        </authorList>
    </citation>
    <scope>NUCLEOTIDE SEQUENCE</scope>
    <source>
        <strain evidence="1">CHK192-9172</strain>
    </source>
</reference>
<dbReference type="Proteomes" id="UP000824024">
    <property type="component" value="Unassembled WGS sequence"/>
</dbReference>
<proteinExistence type="predicted"/>
<comment type="caution">
    <text evidence="1">The sequence shown here is derived from an EMBL/GenBank/DDBJ whole genome shotgun (WGS) entry which is preliminary data.</text>
</comment>
<protein>
    <submittedName>
        <fullName evidence="1">Stage II sporulation protein R</fullName>
    </submittedName>
</protein>
<organism evidence="1 2">
    <name type="scientific">Candidatus Eubacterium avistercoris</name>
    <dbReference type="NCBI Taxonomy" id="2838567"/>
    <lineage>
        <taxon>Bacteria</taxon>
        <taxon>Bacillati</taxon>
        <taxon>Bacillota</taxon>
        <taxon>Clostridia</taxon>
        <taxon>Eubacteriales</taxon>
        <taxon>Eubacteriaceae</taxon>
        <taxon>Eubacterium</taxon>
    </lineage>
</organism>